<protein>
    <submittedName>
        <fullName evidence="3">Amidase</fullName>
    </submittedName>
</protein>
<reference evidence="3" key="1">
    <citation type="submission" date="2020-05" db="EMBL/GenBank/DDBJ databases">
        <authorList>
            <person name="Zhu T."/>
            <person name="Keshari N."/>
            <person name="Lu X."/>
        </authorList>
    </citation>
    <scope>NUCLEOTIDE SEQUENCE</scope>
    <source>
        <strain evidence="3">NK1-12</strain>
    </source>
</reference>
<evidence type="ECO:0000256" key="1">
    <source>
        <dbReference type="ARBA" id="ARBA00009199"/>
    </source>
</evidence>
<dbReference type="InterPro" id="IPR000120">
    <property type="entry name" value="Amidase"/>
</dbReference>
<proteinExistence type="inferred from homology"/>
<accession>A0AA96WDV4</accession>
<evidence type="ECO:0000313" key="3">
    <source>
        <dbReference type="EMBL" id="WNZ23200.1"/>
    </source>
</evidence>
<dbReference type="InterPro" id="IPR020556">
    <property type="entry name" value="Amidase_CS"/>
</dbReference>
<gene>
    <name evidence="3" type="ORF">HJG54_10285</name>
</gene>
<dbReference type="PANTHER" id="PTHR11895">
    <property type="entry name" value="TRANSAMIDASE"/>
    <property type="match status" value="1"/>
</dbReference>
<comment type="similarity">
    <text evidence="1">Belongs to the amidase family.</text>
</comment>
<dbReference type="PANTHER" id="PTHR11895:SF7">
    <property type="entry name" value="GLUTAMYL-TRNA(GLN) AMIDOTRANSFERASE SUBUNIT A, MITOCHONDRIAL"/>
    <property type="match status" value="1"/>
</dbReference>
<dbReference type="GO" id="GO:0003824">
    <property type="term" value="F:catalytic activity"/>
    <property type="evidence" value="ECO:0007669"/>
    <property type="project" value="InterPro"/>
</dbReference>
<name>A0AA96WDV4_9CYAN</name>
<dbReference type="Gene3D" id="3.90.1300.10">
    <property type="entry name" value="Amidase signature (AS) domain"/>
    <property type="match status" value="1"/>
</dbReference>
<dbReference type="RefSeq" id="WP_316434800.1">
    <property type="nucleotide sequence ID" value="NZ_CP053586.1"/>
</dbReference>
<organism evidence="3">
    <name type="scientific">Leptolyngbya sp. NK1-12</name>
    <dbReference type="NCBI Taxonomy" id="2547451"/>
    <lineage>
        <taxon>Bacteria</taxon>
        <taxon>Bacillati</taxon>
        <taxon>Cyanobacteriota</taxon>
        <taxon>Cyanophyceae</taxon>
        <taxon>Leptolyngbyales</taxon>
        <taxon>Leptolyngbyaceae</taxon>
        <taxon>Leptolyngbya group</taxon>
        <taxon>Leptolyngbya</taxon>
    </lineage>
</organism>
<dbReference type="SUPFAM" id="SSF75304">
    <property type="entry name" value="Amidase signature (AS) enzymes"/>
    <property type="match status" value="1"/>
</dbReference>
<dbReference type="EMBL" id="CP053586">
    <property type="protein sequence ID" value="WNZ23200.1"/>
    <property type="molecule type" value="Genomic_DNA"/>
</dbReference>
<dbReference type="AlphaFoldDB" id="A0AA96WDV4"/>
<dbReference type="InterPro" id="IPR036928">
    <property type="entry name" value="AS_sf"/>
</dbReference>
<feature type="domain" description="Amidase" evidence="2">
    <location>
        <begin position="27"/>
        <end position="448"/>
    </location>
</feature>
<dbReference type="InterPro" id="IPR023631">
    <property type="entry name" value="Amidase_dom"/>
</dbReference>
<evidence type="ECO:0000259" key="2">
    <source>
        <dbReference type="Pfam" id="PF01425"/>
    </source>
</evidence>
<dbReference type="Pfam" id="PF01425">
    <property type="entry name" value="Amidase"/>
    <property type="match status" value="1"/>
</dbReference>
<sequence>MNTTDLAFASALTQAQLIRSREISPLDLVSLYLDRIQQLDSQLGSYVTVIADQALADAKAKTEQLAGAPSDLPAFFGVPIAIKDLTAVQGVRCTYGSPALLDNVSAYDDAVVARIKQAGFVILGKTSVSELGSLPYTEPVGLPVVRNPWNLDHTAGGSSGGAAAAVAAGLCPIAQGSDGGGSVRGPAFCCGLVGLKPARGRVSFAPVGDHQSGIGVNGVLARTVADAAALLDVMAGYVVGDPYWLPDPERPFLQNAQPNATSGRTYRIAYTTEVPPIGKADPDCQQAVLDTARHLEQLGHQLEANCPDFSGLEEPFVVIWRAGVATAGLPAEVLSPFNRWLLSQQDSSGTYLKAVWAMQMVARRLVSFFEQYDALLLPVYLHPAIQVNEWGELPPEETLQRIIHWIAPCPPANATGQPAIAIPTGLSSTGLPVGVQLIGRPADEATILALAAQIEATYGWRQRPDFAEV</sequence>
<dbReference type="PROSITE" id="PS00571">
    <property type="entry name" value="AMIDASES"/>
    <property type="match status" value="1"/>
</dbReference>